<dbReference type="PROSITE" id="PS01227">
    <property type="entry name" value="UPF0012"/>
    <property type="match status" value="1"/>
</dbReference>
<dbReference type="GO" id="GO:0016747">
    <property type="term" value="F:acyltransferase activity, transferring groups other than amino-acyl groups"/>
    <property type="evidence" value="ECO:0007669"/>
    <property type="project" value="InterPro"/>
</dbReference>
<dbReference type="RefSeq" id="WP_092191511.1">
    <property type="nucleotide sequence ID" value="NZ_FOTO01000005.1"/>
</dbReference>
<dbReference type="SUPFAM" id="SSF56317">
    <property type="entry name" value="Carbon-nitrogen hydrolase"/>
    <property type="match status" value="1"/>
</dbReference>
<evidence type="ECO:0000256" key="1">
    <source>
        <dbReference type="ARBA" id="ARBA00010613"/>
    </source>
</evidence>
<evidence type="ECO:0000259" key="3">
    <source>
        <dbReference type="PROSITE" id="PS51186"/>
    </source>
</evidence>
<sequence>MMQEIEHKLQTRHLSIDDFDALRDLHKRVYKSLDTPWTQKQIALLTTLFPEGQVCIEDNGVIVAIALSVIIDFSLFGDQHTYDQIVGKGTFKSHDPEGDYLYGIEVFVDPEYRGMRLGRRLYDARKEIAENLNLKGILLGGRIPGYHKVSKEMTPQEYILKVKNRELYDPVLTFQISNDFHVRNLLDDYWPGDHESRGNAVLLEWINIYYRKKTRLVGRTKSIARLGVVQWEMRRFESFDDFMQQVEFFVNTVSDYKADIILFPELLNAPLIRMFDDLRPTDAMRRLSEYTEPMRQAMTEMALSYNINIVAGSVPQLQEDGTLHNVSFLCRRDGTWDSQAKLHITPDEDAHWGFTGGHDLKVFETDVGKIGILICYDVEFPELARLQTLKGMKMLLVPFWTDTKNGYLRVRLCAQARAIENECFVAISGSVGNIPKVETMGIQYSQSAIFTPSDFPFPHDAIASEVTPGIETTLITDVDLDLLKELRTLGSVRNVTSRRTDLYELRWKGEE</sequence>
<dbReference type="PROSITE" id="PS50263">
    <property type="entry name" value="CN_HYDROLASE"/>
    <property type="match status" value="1"/>
</dbReference>
<dbReference type="InterPro" id="IPR036526">
    <property type="entry name" value="C-N_Hydrolase_sf"/>
</dbReference>
<dbReference type="InterPro" id="IPR016181">
    <property type="entry name" value="Acyl_CoA_acyltransferase"/>
</dbReference>
<dbReference type="CDD" id="cd07574">
    <property type="entry name" value="nitrilase_Rim1_like"/>
    <property type="match status" value="1"/>
</dbReference>
<dbReference type="PANTHER" id="PTHR23088">
    <property type="entry name" value="NITRILASE-RELATED"/>
    <property type="match status" value="1"/>
</dbReference>
<comment type="similarity">
    <text evidence="1">Belongs to the carbon-nitrogen hydrolase superfamily. NIT1/NIT2 family.</text>
</comment>
<name>A0A8G2C2M8_DESNO</name>
<organism evidence="4 5">
    <name type="scientific">Desulfomicrobium norvegicum (strain DSM 1741 / NCIMB 8310)</name>
    <name type="common">Desulfovibrio baculatus (strain Norway 4)</name>
    <name type="synonym">Desulfovibrio desulfuricans (strain Norway 4)</name>
    <dbReference type="NCBI Taxonomy" id="52561"/>
    <lineage>
        <taxon>Bacteria</taxon>
        <taxon>Pseudomonadati</taxon>
        <taxon>Thermodesulfobacteriota</taxon>
        <taxon>Desulfovibrionia</taxon>
        <taxon>Desulfovibrionales</taxon>
        <taxon>Desulfomicrobiaceae</taxon>
        <taxon>Desulfomicrobium</taxon>
    </lineage>
</organism>
<dbReference type="PANTHER" id="PTHR23088:SF50">
    <property type="entry name" value="HYDROLASE YHCX"/>
    <property type="match status" value="1"/>
</dbReference>
<keyword evidence="4" id="KW-0378">Hydrolase</keyword>
<dbReference type="SUPFAM" id="SSF55729">
    <property type="entry name" value="Acyl-CoA N-acyltransferases (Nat)"/>
    <property type="match status" value="1"/>
</dbReference>
<comment type="caution">
    <text evidence="4">The sequence shown here is derived from an EMBL/GenBank/DDBJ whole genome shotgun (WGS) entry which is preliminary data.</text>
</comment>
<dbReference type="InterPro" id="IPR000182">
    <property type="entry name" value="GNAT_dom"/>
</dbReference>
<protein>
    <submittedName>
        <fullName evidence="4">Predicted amidohydrolase</fullName>
    </submittedName>
</protein>
<dbReference type="OrthoDB" id="9811121at2"/>
<proteinExistence type="inferred from homology"/>
<keyword evidence="5" id="KW-1185">Reference proteome</keyword>
<evidence type="ECO:0000313" key="4">
    <source>
        <dbReference type="EMBL" id="SFL69710.1"/>
    </source>
</evidence>
<dbReference type="EMBL" id="FOTO01000005">
    <property type="protein sequence ID" value="SFL69710.1"/>
    <property type="molecule type" value="Genomic_DNA"/>
</dbReference>
<dbReference type="Gene3D" id="3.60.110.10">
    <property type="entry name" value="Carbon-nitrogen hydrolase"/>
    <property type="match status" value="1"/>
</dbReference>
<feature type="domain" description="N-acetyltransferase" evidence="3">
    <location>
        <begin position="9"/>
        <end position="166"/>
    </location>
</feature>
<evidence type="ECO:0000313" key="5">
    <source>
        <dbReference type="Proteomes" id="UP000199581"/>
    </source>
</evidence>
<dbReference type="Gene3D" id="3.40.630.30">
    <property type="match status" value="1"/>
</dbReference>
<accession>A0A8G2C2M8</accession>
<dbReference type="PROSITE" id="PS51186">
    <property type="entry name" value="GNAT"/>
    <property type="match status" value="1"/>
</dbReference>
<reference evidence="4 5" key="1">
    <citation type="submission" date="2016-10" db="EMBL/GenBank/DDBJ databases">
        <authorList>
            <person name="Varghese N."/>
            <person name="Submissions S."/>
        </authorList>
    </citation>
    <scope>NUCLEOTIDE SEQUENCE [LARGE SCALE GENOMIC DNA]</scope>
    <source>
        <strain evidence="4 5">DSM 1741</strain>
    </source>
</reference>
<dbReference type="InterPro" id="IPR001110">
    <property type="entry name" value="UPF0012_CS"/>
</dbReference>
<dbReference type="AlphaFoldDB" id="A0A8G2C2M8"/>
<dbReference type="Pfam" id="PF00795">
    <property type="entry name" value="CN_hydrolase"/>
    <property type="match status" value="1"/>
</dbReference>
<dbReference type="GO" id="GO:0016787">
    <property type="term" value="F:hydrolase activity"/>
    <property type="evidence" value="ECO:0007669"/>
    <property type="project" value="UniProtKB-KW"/>
</dbReference>
<dbReference type="Proteomes" id="UP000199581">
    <property type="component" value="Unassembled WGS sequence"/>
</dbReference>
<evidence type="ECO:0000259" key="2">
    <source>
        <dbReference type="PROSITE" id="PS50263"/>
    </source>
</evidence>
<dbReference type="Pfam" id="PF00583">
    <property type="entry name" value="Acetyltransf_1"/>
    <property type="match status" value="1"/>
</dbReference>
<dbReference type="InterPro" id="IPR003010">
    <property type="entry name" value="C-N_Hydrolase"/>
</dbReference>
<feature type="domain" description="CN hydrolase" evidence="2">
    <location>
        <begin position="224"/>
        <end position="482"/>
    </location>
</feature>
<dbReference type="CDD" id="cd04301">
    <property type="entry name" value="NAT_SF"/>
    <property type="match status" value="1"/>
</dbReference>
<gene>
    <name evidence="4" type="ORF">SAMN05421830_10526</name>
</gene>